<organism evidence="1 2">
    <name type="scientific">Staphylothermus hellenicus (strain DSM 12710 / JCM 10830 / BK20S6-10-b1 / P8)</name>
    <dbReference type="NCBI Taxonomy" id="591019"/>
    <lineage>
        <taxon>Archaea</taxon>
        <taxon>Thermoproteota</taxon>
        <taxon>Thermoprotei</taxon>
        <taxon>Desulfurococcales</taxon>
        <taxon>Desulfurococcaceae</taxon>
        <taxon>Staphylothermus</taxon>
    </lineage>
</organism>
<accession>D7D8U6</accession>
<dbReference type="STRING" id="591019.Shell_1089"/>
<dbReference type="OrthoDB" id="19316at2157"/>
<keyword evidence="2" id="KW-1185">Reference proteome</keyword>
<evidence type="ECO:0000313" key="1">
    <source>
        <dbReference type="EMBL" id="ADI32192.1"/>
    </source>
</evidence>
<dbReference type="AlphaFoldDB" id="D7D8U6"/>
<dbReference type="eggNOG" id="arCOG06100">
    <property type="taxonomic scope" value="Archaea"/>
</dbReference>
<evidence type="ECO:0000313" key="2">
    <source>
        <dbReference type="Proteomes" id="UP000002573"/>
    </source>
</evidence>
<dbReference type="HOGENOM" id="CLU_173012_0_0_2"/>
<reference evidence="2" key="1">
    <citation type="submission" date="2010-05" db="EMBL/GenBank/DDBJ databases">
        <title>Complete sequence of Staphylothermus hellenicus DSM 12710.</title>
        <authorList>
            <consortium name="US DOE Joint Genome Institute"/>
            <person name="Lucas S."/>
            <person name="Copeland A."/>
            <person name="Lapidus A."/>
            <person name="Cheng J.-F."/>
            <person name="Bruce D."/>
            <person name="Goodwin L."/>
            <person name="Pitluck S."/>
            <person name="Davenport K."/>
            <person name="Detter J.C."/>
            <person name="Han C."/>
            <person name="Tapia R."/>
            <person name="Larimer F."/>
            <person name="Land M."/>
            <person name="Hauser L."/>
            <person name="Kyrpides N."/>
            <person name="Mikhailova N."/>
            <person name="Anderson I.J."/>
            <person name="Woyke T."/>
        </authorList>
    </citation>
    <scope>NUCLEOTIDE SEQUENCE [LARGE SCALE GENOMIC DNA]</scope>
    <source>
        <strain evidence="2">DSM 12710 / JCM 10830 / BK20S6-10-b1 / P8</strain>
    </source>
</reference>
<dbReference type="GeneID" id="9234378"/>
<dbReference type="Proteomes" id="UP000002573">
    <property type="component" value="Chromosome"/>
</dbReference>
<dbReference type="KEGG" id="shc:Shell_1089"/>
<protein>
    <submittedName>
        <fullName evidence="1">Uncharacterized protein</fullName>
    </submittedName>
</protein>
<gene>
    <name evidence="1" type="ordered locus">Shell_1089</name>
</gene>
<name>D7D8U6_STAHD</name>
<sequence>MNPLEKKKNEIIKLIDDSRQDGRKIAFYSDPLVIEILDKVYELWEKNNRKGIPLDYASPEQINVLYNLALKYSRVSDSEAWALYLRRTVYGTEKENESENKKSRLRSILRFI</sequence>
<dbReference type="EMBL" id="CP002051">
    <property type="protein sequence ID" value="ADI32192.1"/>
    <property type="molecule type" value="Genomic_DNA"/>
</dbReference>
<reference evidence="1 2" key="2">
    <citation type="journal article" date="2011" name="Stand. Genomic Sci.">
        <title>Complete genome sequence of Staphylothermus hellenicus P8.</title>
        <authorList>
            <person name="Anderson I."/>
            <person name="Wirth R."/>
            <person name="Lucas S."/>
            <person name="Copeland A."/>
            <person name="Lapidus A."/>
            <person name="Cheng J.F."/>
            <person name="Goodwin L."/>
            <person name="Pitluck S."/>
            <person name="Davenport K."/>
            <person name="Detter J.C."/>
            <person name="Han C."/>
            <person name="Tapia R."/>
            <person name="Land M."/>
            <person name="Hauser L."/>
            <person name="Pati A."/>
            <person name="Mikhailova N."/>
            <person name="Woyke T."/>
            <person name="Klenk H.P."/>
            <person name="Kyrpides N."/>
            <person name="Ivanova N."/>
        </authorList>
    </citation>
    <scope>NUCLEOTIDE SEQUENCE [LARGE SCALE GENOMIC DNA]</scope>
    <source>
        <strain evidence="2">DSM 12710 / JCM 10830 / BK20S6-10-b1 / P8</strain>
    </source>
</reference>
<dbReference type="RefSeq" id="WP_013143390.1">
    <property type="nucleotide sequence ID" value="NC_014205.1"/>
</dbReference>
<proteinExistence type="predicted"/>